<sequence length="354" mass="38652">MAGHSAAVFEDSQGQETPVGFRDLPGQWYTANHRKRGTSPRLGGQPTQRDSQATQVVSEGLAPVFVAALPSQEEDIGVQRSQHNGEDVDEEETQIRMSMSEDQEEAVKAERKIFEQAVPLPLTSTASGGRNGADGAAQAVDSDDADSDMSDDMLEQDGSIKSIACVVYETNIEKATHVLVPQNKLKRTVKLLCGISCCTHILGQRWLDKSARVGASVSEQANCLLDEEAETKWQFSLRRTMYGVPREQRMHLFAGHNVFITAHKSVQPPVKDLMKIVECAGGKASSKGKPGPNDLVITSEAAMGTAAVKKQLAVANPERIYSTELILSSILQQEIALDKNRLERPMTDANKRRI</sequence>
<dbReference type="GO" id="GO:0006974">
    <property type="term" value="P:DNA damage response"/>
    <property type="evidence" value="ECO:0007669"/>
    <property type="project" value="UniProtKB-KW"/>
</dbReference>
<accession>A0A3F2S319</accession>
<reference evidence="8 9" key="1">
    <citation type="submission" date="2018-07" db="EMBL/GenBank/DDBJ databases">
        <title>Genome sequencing of oomycete isolates from Chile give support for New Zealand origin for Phytophthora kernoviae and make available the first Nothophytophthora sp. genome.</title>
        <authorList>
            <person name="Studholme D.J."/>
            <person name="Sanfuentes E."/>
            <person name="Panda P."/>
            <person name="Hill R."/>
            <person name="Sambles C."/>
            <person name="Grant M."/>
            <person name="Williams N.M."/>
            <person name="Mcdougal R.L."/>
        </authorList>
    </citation>
    <scope>NUCLEOTIDE SEQUENCE [LARGE SCALE GENOMIC DNA]</scope>
    <source>
        <strain evidence="7">Chile6</strain>
        <strain evidence="6">Chile7</strain>
    </source>
</reference>
<feature type="compositionally biased region" description="Acidic residues" evidence="4">
    <location>
        <begin position="141"/>
        <end position="153"/>
    </location>
</feature>
<keyword evidence="3" id="KW-0539">Nucleus</keyword>
<dbReference type="OrthoDB" id="342264at2759"/>
<dbReference type="EMBL" id="MBDO02000006">
    <property type="protein sequence ID" value="RLN69271.1"/>
    <property type="molecule type" value="Genomic_DNA"/>
</dbReference>
<comment type="subcellular location">
    <subcellularLocation>
        <location evidence="1">Nucleus</location>
    </subcellularLocation>
</comment>
<evidence type="ECO:0000256" key="1">
    <source>
        <dbReference type="ARBA" id="ARBA00004123"/>
    </source>
</evidence>
<keyword evidence="2" id="KW-0227">DNA damage</keyword>
<gene>
    <name evidence="6" type="ORF">BBJ29_003694</name>
    <name evidence="7" type="ORF">BBP00_00000443</name>
</gene>
<proteinExistence type="predicted"/>
<evidence type="ECO:0000259" key="5">
    <source>
        <dbReference type="PROSITE" id="PS50172"/>
    </source>
</evidence>
<evidence type="ECO:0000313" key="9">
    <source>
        <dbReference type="Proteomes" id="UP000284657"/>
    </source>
</evidence>
<dbReference type="EMBL" id="MBAD02000631">
    <property type="protein sequence ID" value="RLN64950.1"/>
    <property type="molecule type" value="Genomic_DNA"/>
</dbReference>
<dbReference type="InterPro" id="IPR001357">
    <property type="entry name" value="BRCT_dom"/>
</dbReference>
<comment type="caution">
    <text evidence="7">The sequence shown here is derived from an EMBL/GenBank/DDBJ whole genome shotgun (WGS) entry which is preliminary data.</text>
</comment>
<name>A0A3F2S319_9STRA</name>
<dbReference type="AlphaFoldDB" id="A0A3F2S319"/>
<evidence type="ECO:0000313" key="8">
    <source>
        <dbReference type="Proteomes" id="UP000277300"/>
    </source>
</evidence>
<feature type="compositionally biased region" description="Polar residues" evidence="4">
    <location>
        <begin position="45"/>
        <end position="56"/>
    </location>
</feature>
<dbReference type="PANTHER" id="PTHR23196">
    <property type="entry name" value="PAX TRANSCRIPTION ACTIVATION DOMAIN INTERACTING PROTEIN"/>
    <property type="match status" value="1"/>
</dbReference>
<organism evidence="7 8">
    <name type="scientific">Phytophthora kernoviae</name>
    <dbReference type="NCBI Taxonomy" id="325452"/>
    <lineage>
        <taxon>Eukaryota</taxon>
        <taxon>Sar</taxon>
        <taxon>Stramenopiles</taxon>
        <taxon>Oomycota</taxon>
        <taxon>Peronosporomycetes</taxon>
        <taxon>Peronosporales</taxon>
        <taxon>Peronosporaceae</taxon>
        <taxon>Phytophthora</taxon>
    </lineage>
</organism>
<dbReference type="SUPFAM" id="SSF52113">
    <property type="entry name" value="BRCT domain"/>
    <property type="match status" value="1"/>
</dbReference>
<evidence type="ECO:0000256" key="4">
    <source>
        <dbReference type="SAM" id="MobiDB-lite"/>
    </source>
</evidence>
<dbReference type="Proteomes" id="UP000284657">
    <property type="component" value="Unassembled WGS sequence"/>
</dbReference>
<dbReference type="SMART" id="SM00292">
    <property type="entry name" value="BRCT"/>
    <property type="match status" value="1"/>
</dbReference>
<evidence type="ECO:0000256" key="2">
    <source>
        <dbReference type="ARBA" id="ARBA00022763"/>
    </source>
</evidence>
<feature type="region of interest" description="Disordered" evidence="4">
    <location>
        <begin position="122"/>
        <end position="153"/>
    </location>
</feature>
<dbReference type="Pfam" id="PF16589">
    <property type="entry name" value="BRCT_2"/>
    <property type="match status" value="1"/>
</dbReference>
<protein>
    <recommendedName>
        <fullName evidence="5">BRCT domain-containing protein</fullName>
    </recommendedName>
</protein>
<evidence type="ECO:0000256" key="3">
    <source>
        <dbReference type="ARBA" id="ARBA00023242"/>
    </source>
</evidence>
<evidence type="ECO:0000313" key="6">
    <source>
        <dbReference type="EMBL" id="RLN64950.1"/>
    </source>
</evidence>
<feature type="domain" description="BRCT" evidence="5">
    <location>
        <begin position="248"/>
        <end position="343"/>
    </location>
</feature>
<dbReference type="GO" id="GO:0005634">
    <property type="term" value="C:nucleus"/>
    <property type="evidence" value="ECO:0007669"/>
    <property type="project" value="UniProtKB-SubCell"/>
</dbReference>
<dbReference type="PANTHER" id="PTHR23196:SF1">
    <property type="entry name" value="PAX-INTERACTING PROTEIN 1"/>
    <property type="match status" value="1"/>
</dbReference>
<dbReference type="Proteomes" id="UP000277300">
    <property type="component" value="Unassembled WGS sequence"/>
</dbReference>
<dbReference type="Gene3D" id="3.40.50.10190">
    <property type="entry name" value="BRCT domain"/>
    <property type="match status" value="2"/>
</dbReference>
<dbReference type="PROSITE" id="PS50172">
    <property type="entry name" value="BRCT"/>
    <property type="match status" value="1"/>
</dbReference>
<dbReference type="InterPro" id="IPR051579">
    <property type="entry name" value="DDR_Transcriptional_Reg"/>
</dbReference>
<dbReference type="CDD" id="cd18432">
    <property type="entry name" value="BRCT_PAXIP1_rpt6_like"/>
    <property type="match status" value="1"/>
</dbReference>
<evidence type="ECO:0000313" key="7">
    <source>
        <dbReference type="EMBL" id="RLN69271.1"/>
    </source>
</evidence>
<feature type="region of interest" description="Disordered" evidence="4">
    <location>
        <begin position="1"/>
        <end position="56"/>
    </location>
</feature>
<dbReference type="InterPro" id="IPR036420">
    <property type="entry name" value="BRCT_dom_sf"/>
</dbReference>